<comment type="subcellular location">
    <subcellularLocation>
        <location evidence="2">Cytoplasm</location>
    </subcellularLocation>
    <subcellularLocation>
        <location evidence="1">Nucleus</location>
    </subcellularLocation>
</comment>
<evidence type="ECO:0000256" key="1">
    <source>
        <dbReference type="ARBA" id="ARBA00004123"/>
    </source>
</evidence>
<accession>A0A9R0K7K1</accession>
<keyword evidence="6" id="KW-1185">Reference proteome</keyword>
<organism evidence="6 7">
    <name type="scientific">Spinacia oleracea</name>
    <name type="common">Spinach</name>
    <dbReference type="NCBI Taxonomy" id="3562"/>
    <lineage>
        <taxon>Eukaryota</taxon>
        <taxon>Viridiplantae</taxon>
        <taxon>Streptophyta</taxon>
        <taxon>Embryophyta</taxon>
        <taxon>Tracheophyta</taxon>
        <taxon>Spermatophyta</taxon>
        <taxon>Magnoliopsida</taxon>
        <taxon>eudicotyledons</taxon>
        <taxon>Gunneridae</taxon>
        <taxon>Pentapetalae</taxon>
        <taxon>Caryophyllales</taxon>
        <taxon>Chenopodiaceae</taxon>
        <taxon>Chenopodioideae</taxon>
        <taxon>Anserineae</taxon>
        <taxon>Spinacia</taxon>
    </lineage>
</organism>
<keyword evidence="3" id="KW-0963">Cytoplasm</keyword>
<feature type="region of interest" description="Disordered" evidence="5">
    <location>
        <begin position="311"/>
        <end position="385"/>
    </location>
</feature>
<evidence type="ECO:0000313" key="7">
    <source>
        <dbReference type="RefSeq" id="XP_021861460.1"/>
    </source>
</evidence>
<feature type="compositionally biased region" description="Polar residues" evidence="5">
    <location>
        <begin position="321"/>
        <end position="336"/>
    </location>
</feature>
<dbReference type="PROSITE" id="PS50096">
    <property type="entry name" value="IQ"/>
    <property type="match status" value="1"/>
</dbReference>
<dbReference type="OrthoDB" id="7344096at2759"/>
<protein>
    <submittedName>
        <fullName evidence="7">IQ domain-containing protein IQM3</fullName>
    </submittedName>
</protein>
<evidence type="ECO:0000256" key="2">
    <source>
        <dbReference type="ARBA" id="ARBA00004496"/>
    </source>
</evidence>
<dbReference type="GO" id="GO:0005737">
    <property type="term" value="C:cytoplasm"/>
    <property type="evidence" value="ECO:0007669"/>
    <property type="project" value="UniProtKB-SubCell"/>
</dbReference>
<name>A0A9R0K7K1_SPIOL</name>
<proteinExistence type="predicted"/>
<evidence type="ECO:0000256" key="4">
    <source>
        <dbReference type="ARBA" id="ARBA00023242"/>
    </source>
</evidence>
<dbReference type="RefSeq" id="XP_021861460.1">
    <property type="nucleotide sequence ID" value="XM_022005768.2"/>
</dbReference>
<reference evidence="6" key="1">
    <citation type="journal article" date="2021" name="Nat. Commun.">
        <title>Genomic analyses provide insights into spinach domestication and the genetic basis of agronomic traits.</title>
        <authorList>
            <person name="Cai X."/>
            <person name="Sun X."/>
            <person name="Xu C."/>
            <person name="Sun H."/>
            <person name="Wang X."/>
            <person name="Ge C."/>
            <person name="Zhang Z."/>
            <person name="Wang Q."/>
            <person name="Fei Z."/>
            <person name="Jiao C."/>
            <person name="Wang Q."/>
        </authorList>
    </citation>
    <scope>NUCLEOTIDE SEQUENCE [LARGE SCALE GENOMIC DNA]</scope>
    <source>
        <strain evidence="6">cv. Varoflay</strain>
    </source>
</reference>
<dbReference type="PANTHER" id="PTHR31250">
    <property type="entry name" value="IQ DOMAIN-CONTAINING PROTEIN IQM3"/>
    <property type="match status" value="1"/>
</dbReference>
<evidence type="ECO:0000256" key="5">
    <source>
        <dbReference type="SAM" id="MobiDB-lite"/>
    </source>
</evidence>
<gene>
    <name evidence="7" type="primary">LOC110800465</name>
</gene>
<feature type="compositionally biased region" description="Basic and acidic residues" evidence="5">
    <location>
        <begin position="348"/>
        <end position="375"/>
    </location>
</feature>
<dbReference type="AlphaFoldDB" id="A0A9R0K7K1"/>
<dbReference type="Proteomes" id="UP000813463">
    <property type="component" value="Chromosome 4"/>
</dbReference>
<dbReference type="InterPro" id="IPR044159">
    <property type="entry name" value="IQM"/>
</dbReference>
<dbReference type="PANTHER" id="PTHR31250:SF10">
    <property type="entry name" value="IQ DOMAIN-CONTAINING PROTEIN IQM3"/>
    <property type="match status" value="1"/>
</dbReference>
<reference evidence="7" key="2">
    <citation type="submission" date="2025-08" db="UniProtKB">
        <authorList>
            <consortium name="RefSeq"/>
        </authorList>
    </citation>
    <scope>IDENTIFICATION</scope>
    <source>
        <tissue evidence="7">Leaf</tissue>
    </source>
</reference>
<dbReference type="GeneID" id="110800465"/>
<dbReference type="KEGG" id="soe:110800465"/>
<sequence length="470" mass="53287">MEVDTLTTTNAPPFSFADHRQCNVLTLPETELPTCQNWFESVQEELPGSPSAVAALKVQKVYRSYRTRRRLADTAVVAEELWWQAIDYARLNHSTISFFNLPESAASRWNRVSLIASKVGKGLSQDSKAQKLAFQHWIEAIDPRHRYGHNLHLYYDEWSNANSGQPFFYWLDIGDGKDLDLKVCPRSKLRVQCIKYLGPQEREYYEYVFVKGKIVHKLTGDWLETRKKTSEVTKWIFVMSTCKKLYSGEKKKGNFHHSSFLAGGATVAAGRLIVEHGTLKSISAYSGHYRPTDDRLDAFLSVLKENGVDLDEVEIERPNEDYSSYEDNQSSSVTKTEASDSETPDSENSFKDKEKSVEHEASLPEQAESRNEYKRTLSGGLQSPRTEVPKEAIFQRINSKKLDTYELGHQLSRTWSTGAGPRIGCIADYPLELRFQALEFTELSPRRLPPPSPLRLGGGFAPPSMTSPSL</sequence>
<evidence type="ECO:0000256" key="3">
    <source>
        <dbReference type="ARBA" id="ARBA00022490"/>
    </source>
</evidence>
<keyword evidence="4" id="KW-0539">Nucleus</keyword>
<evidence type="ECO:0000313" key="6">
    <source>
        <dbReference type="Proteomes" id="UP000813463"/>
    </source>
</evidence>
<feature type="region of interest" description="Disordered" evidence="5">
    <location>
        <begin position="444"/>
        <end position="470"/>
    </location>
</feature>
<dbReference type="GO" id="GO:0005634">
    <property type="term" value="C:nucleus"/>
    <property type="evidence" value="ECO:0007669"/>
    <property type="project" value="UniProtKB-SubCell"/>
</dbReference>